<protein>
    <submittedName>
        <fullName evidence="2">Uncharacterized protein</fullName>
    </submittedName>
</protein>
<evidence type="ECO:0000256" key="1">
    <source>
        <dbReference type="SAM" id="Coils"/>
    </source>
</evidence>
<accession>B0EDN0</accession>
<sequence length="163" mass="19615">MKANKNELRKKNKEEMNKELTEINEWNNGTKLFTDNVTLKDVITKYFQPELEKPFQEKKELYGSLIVENQTDVHQLLKQLATQQINTNSRQSEIESSIETPMSFIKEEINKYHNQIEKLYELNIITENEYTEYCTYLKRMEEMNNKQNENIKKLTKREVDNKK</sequence>
<dbReference type="Proteomes" id="UP000008076">
    <property type="component" value="Unassembled WGS sequence"/>
</dbReference>
<dbReference type="eggNOG" id="ENOG502RHPD">
    <property type="taxonomic scope" value="Eukaryota"/>
</dbReference>
<gene>
    <name evidence="2" type="ORF">EDI_061070</name>
</gene>
<dbReference type="OrthoDB" id="26280at2759"/>
<keyword evidence="1" id="KW-0175">Coiled coil</keyword>
<feature type="coiled-coil region" evidence="1">
    <location>
        <begin position="102"/>
        <end position="157"/>
    </location>
</feature>
<keyword evidence="3" id="KW-1185">Reference proteome</keyword>
<dbReference type="RefSeq" id="XP_001736391.1">
    <property type="nucleotide sequence ID" value="XM_001736339.1"/>
</dbReference>
<evidence type="ECO:0000313" key="3">
    <source>
        <dbReference type="Proteomes" id="UP000008076"/>
    </source>
</evidence>
<name>B0EDN0_ENTDS</name>
<reference evidence="3" key="1">
    <citation type="submission" date="2007-12" db="EMBL/GenBank/DDBJ databases">
        <title>Annotation of Entamoeba dispar SAW760.</title>
        <authorList>
            <person name="Lorenzi H."/>
            <person name="Inman J."/>
            <person name="Schobel S."/>
            <person name="Amedeo P."/>
            <person name="Caler E."/>
        </authorList>
    </citation>
    <scope>NUCLEOTIDE SEQUENCE [LARGE SCALE GENOMIC DNA]</scope>
    <source>
        <strain evidence="3">ATCC PRA-260 / SAW760</strain>
    </source>
</reference>
<dbReference type="KEGG" id="edi:EDI_061070"/>
<dbReference type="EMBL" id="DS548818">
    <property type="protein sequence ID" value="EDR27369.1"/>
    <property type="molecule type" value="Genomic_DNA"/>
</dbReference>
<dbReference type="AlphaFoldDB" id="B0EDN0"/>
<evidence type="ECO:0000313" key="2">
    <source>
        <dbReference type="EMBL" id="EDR27369.1"/>
    </source>
</evidence>
<organism evidence="3">
    <name type="scientific">Entamoeba dispar (strain ATCC PRA-260 / SAW760)</name>
    <dbReference type="NCBI Taxonomy" id="370354"/>
    <lineage>
        <taxon>Eukaryota</taxon>
        <taxon>Amoebozoa</taxon>
        <taxon>Evosea</taxon>
        <taxon>Archamoebae</taxon>
        <taxon>Mastigamoebida</taxon>
        <taxon>Entamoebidae</taxon>
        <taxon>Entamoeba</taxon>
    </lineage>
</organism>
<dbReference type="GeneID" id="5881387"/>
<dbReference type="VEuPathDB" id="AmoebaDB:EDI_061070"/>
<proteinExistence type="predicted"/>